<dbReference type="AlphaFoldDB" id="A0A4Y2DEE3"/>
<evidence type="ECO:0000313" key="2">
    <source>
        <dbReference type="EMBL" id="GBM14507.1"/>
    </source>
</evidence>
<dbReference type="EMBL" id="BGPR01089236">
    <property type="protein sequence ID" value="GBM14507.1"/>
    <property type="molecule type" value="Genomic_DNA"/>
</dbReference>
<dbReference type="Proteomes" id="UP000499080">
    <property type="component" value="Unassembled WGS sequence"/>
</dbReference>
<sequence length="105" mass="12047">MFYKFFFHSIERISLDILTSRFKAMEVQLWDGFRHFEPRSDNTSTGAPSPNFRTTPAGESLSHYVLLPRYTTDLQWDRVSNLELSEAETLPLVLRVPIQGGSSGH</sequence>
<protein>
    <submittedName>
        <fullName evidence="1">Uncharacterized protein</fullName>
    </submittedName>
</protein>
<name>A0A4Y2DEE3_ARAVE</name>
<organism evidence="1 3">
    <name type="scientific">Araneus ventricosus</name>
    <name type="common">Orbweaver spider</name>
    <name type="synonym">Epeira ventricosa</name>
    <dbReference type="NCBI Taxonomy" id="182803"/>
    <lineage>
        <taxon>Eukaryota</taxon>
        <taxon>Metazoa</taxon>
        <taxon>Ecdysozoa</taxon>
        <taxon>Arthropoda</taxon>
        <taxon>Chelicerata</taxon>
        <taxon>Arachnida</taxon>
        <taxon>Araneae</taxon>
        <taxon>Araneomorphae</taxon>
        <taxon>Entelegynae</taxon>
        <taxon>Araneoidea</taxon>
        <taxon>Araneidae</taxon>
        <taxon>Araneus</taxon>
    </lineage>
</organism>
<dbReference type="EMBL" id="BGPR01089230">
    <property type="protein sequence ID" value="GBM14477.1"/>
    <property type="molecule type" value="Genomic_DNA"/>
</dbReference>
<reference evidence="1 3" key="1">
    <citation type="journal article" date="2019" name="Sci. Rep.">
        <title>Orb-weaving spider Araneus ventricosus genome elucidates the spidroin gene catalogue.</title>
        <authorList>
            <person name="Kono N."/>
            <person name="Nakamura H."/>
            <person name="Ohtoshi R."/>
            <person name="Moran D.A.P."/>
            <person name="Shinohara A."/>
            <person name="Yoshida Y."/>
            <person name="Fujiwara M."/>
            <person name="Mori M."/>
            <person name="Tomita M."/>
            <person name="Arakawa K."/>
        </authorList>
    </citation>
    <scope>NUCLEOTIDE SEQUENCE [LARGE SCALE GENOMIC DNA]</scope>
</reference>
<proteinExistence type="predicted"/>
<evidence type="ECO:0000313" key="3">
    <source>
        <dbReference type="Proteomes" id="UP000499080"/>
    </source>
</evidence>
<gene>
    <name evidence="2" type="ORF">AVEN_109579_1</name>
    <name evidence="1" type="ORF">AVEN_41392_1</name>
</gene>
<accession>A0A4Y2DEE3</accession>
<evidence type="ECO:0000313" key="1">
    <source>
        <dbReference type="EMBL" id="GBM14477.1"/>
    </source>
</evidence>
<comment type="caution">
    <text evidence="1">The sequence shown here is derived from an EMBL/GenBank/DDBJ whole genome shotgun (WGS) entry which is preliminary data.</text>
</comment>
<keyword evidence="3" id="KW-1185">Reference proteome</keyword>